<dbReference type="Pfam" id="PF01580">
    <property type="entry name" value="FtsK_SpoIIIE"/>
    <property type="match status" value="2"/>
</dbReference>
<feature type="transmembrane region" description="Helical" evidence="5">
    <location>
        <begin position="229"/>
        <end position="246"/>
    </location>
</feature>
<feature type="domain" description="FtsK" evidence="7">
    <location>
        <begin position="963"/>
        <end position="1140"/>
    </location>
</feature>
<keyword evidence="5" id="KW-0472">Membrane</keyword>
<keyword evidence="5" id="KW-1133">Transmembrane helix</keyword>
<dbReference type="PANTHER" id="PTHR22683:SF1">
    <property type="entry name" value="TYPE VII SECRETION SYSTEM PROTEIN ESSC"/>
    <property type="match status" value="1"/>
</dbReference>
<evidence type="ECO:0000256" key="4">
    <source>
        <dbReference type="PROSITE-ProRule" id="PRU00289"/>
    </source>
</evidence>
<dbReference type="InterPro" id="IPR008984">
    <property type="entry name" value="SMAD_FHA_dom_sf"/>
</dbReference>
<dbReference type="Gene3D" id="3.40.50.300">
    <property type="entry name" value="P-loop containing nucleotide triphosphate hydrolases"/>
    <property type="match status" value="3"/>
</dbReference>
<evidence type="ECO:0000256" key="1">
    <source>
        <dbReference type="ARBA" id="ARBA00022553"/>
    </source>
</evidence>
<dbReference type="Gene3D" id="2.60.200.20">
    <property type="match status" value="1"/>
</dbReference>
<gene>
    <name evidence="8" type="ORF">EZJ44_02920</name>
</gene>
<protein>
    <submittedName>
        <fullName evidence="8">FHA domain-containing protein</fullName>
    </submittedName>
</protein>
<evidence type="ECO:0000256" key="2">
    <source>
        <dbReference type="ARBA" id="ARBA00022741"/>
    </source>
</evidence>
<dbReference type="InterPro" id="IPR050206">
    <property type="entry name" value="FtsK/SpoIIIE/SftA"/>
</dbReference>
<feature type="binding site" evidence="4">
    <location>
        <begin position="981"/>
        <end position="988"/>
    </location>
    <ligand>
        <name>ATP</name>
        <dbReference type="ChEBI" id="CHEBI:30616"/>
    </ligand>
</feature>
<keyword evidence="3 4" id="KW-0067">ATP-binding</keyword>
<sequence>MRVVISQAGARKTFDLANTCESTTLGEVIDNAGLDLRAWNEFWVDDSCCESDTPITSIPLLDGSTISDVRLHQAPSHNSWTLVVTSGTQTTERYELSPNEVFRIGRSPDVDLTLVSPSVSWSHCYVTVEQEGLRFRDDNSSNGTYVDGVKVDDDGGIVATDQSVITIGGTCLRVQHGENTDIVHYLRSKKIQDGVSTIPFNRPPRTVVTHERIELELPVRNEAPKANRFSWISVLAPLVMAAGMVVVMGSVRYALVALLSPVMAVASWWEQKRRANAGASSEEDRFEKSIADFASEVQDQVMLERQYLRSRIPDPAKCMDNCTLPTVNLWERRTNSEDYWSAHLGTADIAYDVPISRTSSRSKIDENVQDVIDRSKIQAAPVEVDFKAGVVGIWGNREQCLAIARSLLCQQVSHCGPADMSLGVFTSKAHSDLWRWTAWLPHLRQPGTNPNNIWLGLETTKSQELLRSLRDMLEGMSVPSLMLVIDAQELTEGRDCPARDIFTAEMERGISSKKQKMITGIVIADSAEQLPSVCATVINAQSDSEATLVVPAQSKVVNSIICGEITIDVAHRWAQSIARFDDPEAKNVGSTLPTLTHLLPLLGLQERLDANSILEKWRRKTSYRTPIGMSQDGIYWLDLVRDGPHGLVGGTTGSGKSEFLRSLVAGLAAQVDPEHLTFILIDFKGGAAFARCDELPHTIGTISNLDAQLANRALRALEAEIVYRQRKFAEAGNGIDNLDAYLGTNPSEPMPRLLLVVDEFAQLAKEFPDVLSSLVSIAAVGRTLGIHMILATQRPAGVVNDDILANTNMRVALRVQSKEDSSGVISVPYAASIGRDQRGRAFVKLGEEEITPIQTALVTGYSTTSRSAELIVHEAELGTAPKIQMSVVRDSDEPSDLDRLIKAIVAANDEAGFAPARKVWPDPLKEVIPLVLDLKDDTIEIPKVAPESGSVIFVSLSDDPTNQRQYQSGWDLNRGNLILAGIPGSGTTSSLASIALSAAVTHSPENLDLMILDFGTRGLEQLSNLPHCIGYVPGDSSARERQERLLKYLAKEYDKRLRETTEKHTKIIVLIDGLATMRDEFDDFEALQLMDSFYQIWAKGPDVGIHCVASTTRIKAIPSQIDEVTTQKWLFRLADAYDYTYAGIGKDDIPASVPGRYVDAISKNQAHVALPTGGVDEALRQIQSAFPYGSKASVIVELPQLVAPHDLPCITDIGGDKWQIGVGLRESDISPCYVDLYDGEHLLVSGPARSGKSTVLRGLISKIRQDASERGEDIAVFGLVTRRSPLAKYDEIFDQLHFHDDASSVSAMASVSRVPTFIVVDDATALVDSDQAITNLLQINNPQVKLIVAARNDDLRSAYGHWTSIVRKSRCGILLQPNIDFDGDLLGVTLPRKSPVAMSVARGYMCQGGQASLIQALSLPLEEDRV</sequence>
<feature type="domain" description="FtsK" evidence="7">
    <location>
        <begin position="631"/>
        <end position="822"/>
    </location>
</feature>
<dbReference type="InterPro" id="IPR002543">
    <property type="entry name" value="FtsK_dom"/>
</dbReference>
<evidence type="ECO:0000259" key="6">
    <source>
        <dbReference type="PROSITE" id="PS50006"/>
    </source>
</evidence>
<evidence type="ECO:0000259" key="7">
    <source>
        <dbReference type="PROSITE" id="PS50901"/>
    </source>
</evidence>
<dbReference type="InterPro" id="IPR027417">
    <property type="entry name" value="P-loop_NTPase"/>
</dbReference>
<dbReference type="SUPFAM" id="SSF52540">
    <property type="entry name" value="P-loop containing nucleoside triphosphate hydrolases"/>
    <property type="match status" value="3"/>
</dbReference>
<evidence type="ECO:0000313" key="8">
    <source>
        <dbReference type="EMBL" id="TBW22865.1"/>
    </source>
</evidence>
<dbReference type="Proteomes" id="UP000293036">
    <property type="component" value="Unassembled WGS sequence"/>
</dbReference>
<dbReference type="InterPro" id="IPR000253">
    <property type="entry name" value="FHA_dom"/>
</dbReference>
<keyword evidence="2 4" id="KW-0547">Nucleotide-binding</keyword>
<keyword evidence="9" id="KW-1185">Reference proteome</keyword>
<evidence type="ECO:0000256" key="3">
    <source>
        <dbReference type="ARBA" id="ARBA00022840"/>
    </source>
</evidence>
<dbReference type="EMBL" id="SJDT01000002">
    <property type="protein sequence ID" value="TBW22865.1"/>
    <property type="molecule type" value="Genomic_DNA"/>
</dbReference>
<comment type="caution">
    <text evidence="8">The sequence shown here is derived from an EMBL/GenBank/DDBJ whole genome shotgun (WGS) entry which is preliminary data.</text>
</comment>
<dbReference type="InterPro" id="IPR003593">
    <property type="entry name" value="AAA+_ATPase"/>
</dbReference>
<accession>A0A4Q9V1C9</accession>
<feature type="binding site" evidence="4">
    <location>
        <begin position="650"/>
        <end position="657"/>
    </location>
    <ligand>
        <name>ATP</name>
        <dbReference type="ChEBI" id="CHEBI:30616"/>
    </ligand>
</feature>
<keyword evidence="1" id="KW-0597">Phosphoprotein</keyword>
<dbReference type="SUPFAM" id="SSF49879">
    <property type="entry name" value="SMAD/FHA domain"/>
    <property type="match status" value="1"/>
</dbReference>
<dbReference type="CDD" id="cd00060">
    <property type="entry name" value="FHA"/>
    <property type="match status" value="1"/>
</dbReference>
<dbReference type="RefSeq" id="WP_131279942.1">
    <property type="nucleotide sequence ID" value="NZ_JBHSLR010000009.1"/>
</dbReference>
<dbReference type="PANTHER" id="PTHR22683">
    <property type="entry name" value="SPORULATION PROTEIN RELATED"/>
    <property type="match status" value="1"/>
</dbReference>
<proteinExistence type="predicted"/>
<reference evidence="8 9" key="1">
    <citation type="submission" date="2019-02" db="EMBL/GenBank/DDBJ databases">
        <title>Arcanobacterium bovis sp. nov., isolated from the milk of a cow with mastitis.</title>
        <authorList>
            <person name="Sammra O."/>
            <person name="Foster G."/>
            <person name="Hassan A."/>
            <person name="Alssahen M."/>
            <person name="Laemmler C."/>
            <person name="Borowiak M."/>
            <person name="Malorny B."/>
            <person name="Abdulmawjood A."/>
        </authorList>
    </citation>
    <scope>NUCLEOTIDE SEQUENCE [LARGE SCALE GENOMIC DNA]</scope>
    <source>
        <strain evidence="8 9">C605018/01/1</strain>
    </source>
</reference>
<name>A0A4Q9V1C9_9ACTO</name>
<dbReference type="GO" id="GO:0005524">
    <property type="term" value="F:ATP binding"/>
    <property type="evidence" value="ECO:0007669"/>
    <property type="project" value="UniProtKB-UniRule"/>
</dbReference>
<feature type="domain" description="FHA" evidence="6">
    <location>
        <begin position="102"/>
        <end position="151"/>
    </location>
</feature>
<dbReference type="Pfam" id="PF00498">
    <property type="entry name" value="FHA"/>
    <property type="match status" value="1"/>
</dbReference>
<dbReference type="OrthoDB" id="9807790at2"/>
<dbReference type="SMART" id="SM00382">
    <property type="entry name" value="AAA"/>
    <property type="match status" value="3"/>
</dbReference>
<evidence type="ECO:0000256" key="5">
    <source>
        <dbReference type="SAM" id="Phobius"/>
    </source>
</evidence>
<dbReference type="PROSITE" id="PS50006">
    <property type="entry name" value="FHA_DOMAIN"/>
    <property type="match status" value="1"/>
</dbReference>
<dbReference type="GO" id="GO:0003677">
    <property type="term" value="F:DNA binding"/>
    <property type="evidence" value="ECO:0007669"/>
    <property type="project" value="InterPro"/>
</dbReference>
<dbReference type="PROSITE" id="PS50901">
    <property type="entry name" value="FTSK"/>
    <property type="match status" value="2"/>
</dbReference>
<dbReference type="CDD" id="cd01127">
    <property type="entry name" value="TrwB_TraG_TraD_VirD4"/>
    <property type="match status" value="1"/>
</dbReference>
<dbReference type="SMART" id="SM00240">
    <property type="entry name" value="FHA"/>
    <property type="match status" value="1"/>
</dbReference>
<evidence type="ECO:0000313" key="9">
    <source>
        <dbReference type="Proteomes" id="UP000293036"/>
    </source>
</evidence>
<organism evidence="8 9">
    <name type="scientific">Arcanobacterium bovis</name>
    <dbReference type="NCBI Taxonomy" id="2529275"/>
    <lineage>
        <taxon>Bacteria</taxon>
        <taxon>Bacillati</taxon>
        <taxon>Actinomycetota</taxon>
        <taxon>Actinomycetes</taxon>
        <taxon>Actinomycetales</taxon>
        <taxon>Actinomycetaceae</taxon>
        <taxon>Arcanobacterium</taxon>
    </lineage>
</organism>
<keyword evidence="5" id="KW-0812">Transmembrane</keyword>